<protein>
    <submittedName>
        <fullName evidence="1">Uncharacterized protein</fullName>
    </submittedName>
</protein>
<evidence type="ECO:0000313" key="1">
    <source>
        <dbReference type="EMBL" id="KAJ9067863.1"/>
    </source>
</evidence>
<name>A0ACC2SZU4_9FUNG</name>
<evidence type="ECO:0000313" key="2">
    <source>
        <dbReference type="Proteomes" id="UP001165960"/>
    </source>
</evidence>
<organism evidence="1 2">
    <name type="scientific">Entomophthora muscae</name>
    <dbReference type="NCBI Taxonomy" id="34485"/>
    <lineage>
        <taxon>Eukaryota</taxon>
        <taxon>Fungi</taxon>
        <taxon>Fungi incertae sedis</taxon>
        <taxon>Zoopagomycota</taxon>
        <taxon>Entomophthoromycotina</taxon>
        <taxon>Entomophthoromycetes</taxon>
        <taxon>Entomophthorales</taxon>
        <taxon>Entomophthoraceae</taxon>
        <taxon>Entomophthora</taxon>
    </lineage>
</organism>
<dbReference type="Proteomes" id="UP001165960">
    <property type="component" value="Unassembled WGS sequence"/>
</dbReference>
<proteinExistence type="predicted"/>
<sequence>MGLPLVVLEEVGRYIQEEHLLELRLVNQKWRYALEPLAFQRVCFTRLPTRQERRLVRKYAKYVRDLSFEGTSEATAYRKQVDRIIGMFWNTHTLRISIYGYSQVNSLFKALHLLPKLKCLKLVWRLDGQMDHYNSKYTSFEGFQLLANKLLSLKSAVIFNSQGRTFKTLHICLLKPKATTPHYLTLEIDLHPLSKSLPCRFIYLTEATDPFYTRNTCMFLDEGDISDTIAGPKQDITFTFHISKVTSDFRVIVNSLSTRSLLKTVECLVFKGSESFLQSYSYRARSLTLVNQIASIVNLDWITKNFKELQQLHLICRTESFVLTSHFPVLEYLTLCPNAISILKTFIQNSPNLKYVCLPKNCPTCTFLNESFPSITFMTNQSSADLHSDPLYC</sequence>
<dbReference type="EMBL" id="QTSX02003844">
    <property type="protein sequence ID" value="KAJ9067863.1"/>
    <property type="molecule type" value="Genomic_DNA"/>
</dbReference>
<reference evidence="1" key="1">
    <citation type="submission" date="2022-04" db="EMBL/GenBank/DDBJ databases">
        <title>Genome of the entomopathogenic fungus Entomophthora muscae.</title>
        <authorList>
            <person name="Elya C."/>
            <person name="Lovett B.R."/>
            <person name="Lee E."/>
            <person name="Macias A.M."/>
            <person name="Hajek A.E."/>
            <person name="De Bivort B.L."/>
            <person name="Kasson M.T."/>
            <person name="De Fine Licht H.H."/>
            <person name="Stajich J.E."/>
        </authorList>
    </citation>
    <scope>NUCLEOTIDE SEQUENCE</scope>
    <source>
        <strain evidence="1">Berkeley</strain>
    </source>
</reference>
<comment type="caution">
    <text evidence="1">The sequence shown here is derived from an EMBL/GenBank/DDBJ whole genome shotgun (WGS) entry which is preliminary data.</text>
</comment>
<accession>A0ACC2SZU4</accession>
<gene>
    <name evidence="1" type="ORF">DSO57_1034734</name>
</gene>
<keyword evidence="2" id="KW-1185">Reference proteome</keyword>